<gene>
    <name evidence="5" type="ORF">RchiOBHm_Chr0c11g0499321</name>
    <name evidence="4" type="ORF">RchiOBHm_Chr7g0236101</name>
</gene>
<comment type="caution">
    <text evidence="4">The sequence shown here is derived from an EMBL/GenBank/DDBJ whole genome shotgun (WGS) entry which is preliminary data.</text>
</comment>
<proteinExistence type="inferred from homology"/>
<dbReference type="EMBL" id="PDCK01000045">
    <property type="protein sequence ID" value="PRQ21158.1"/>
    <property type="molecule type" value="Genomic_DNA"/>
</dbReference>
<evidence type="ECO:0000256" key="1">
    <source>
        <dbReference type="ARBA" id="ARBA00007626"/>
    </source>
</evidence>
<keyword evidence="2" id="KW-0677">Repeat</keyword>
<evidence type="ECO:0000313" key="4">
    <source>
        <dbReference type="EMBL" id="PRQ21158.1"/>
    </source>
</evidence>
<dbReference type="InterPro" id="IPR011990">
    <property type="entry name" value="TPR-like_helical_dom_sf"/>
</dbReference>
<evidence type="ECO:0000313" key="6">
    <source>
        <dbReference type="Proteomes" id="UP000238479"/>
    </source>
</evidence>
<dbReference type="InterPro" id="IPR051114">
    <property type="entry name" value="Mito_RNA_Proc_CCM1"/>
</dbReference>
<dbReference type="Gramene" id="PRQ61017">
    <property type="protein sequence ID" value="PRQ61017"/>
    <property type="gene ID" value="RchiOBHm_Chr0c11g0499321"/>
</dbReference>
<dbReference type="NCBIfam" id="TIGR00756">
    <property type="entry name" value="PPR"/>
    <property type="match status" value="1"/>
</dbReference>
<protein>
    <submittedName>
        <fullName evidence="4">Putative pentatricopeptide</fullName>
    </submittedName>
</protein>
<dbReference type="Pfam" id="PF01535">
    <property type="entry name" value="PPR"/>
    <property type="match status" value="1"/>
</dbReference>
<name>A0A2P6PGY5_ROSCH</name>
<dbReference type="Gene3D" id="1.25.40.10">
    <property type="entry name" value="Tetratricopeptide repeat domain"/>
    <property type="match status" value="1"/>
</dbReference>
<dbReference type="Gramene" id="PRQ21158">
    <property type="protein sequence ID" value="PRQ21158"/>
    <property type="gene ID" value="RchiOBHm_Chr7g0236101"/>
</dbReference>
<sequence>MVIMAYAGNGKTKDAHKVYQQMIASSVTPTTYTYTVLICGFAKDFSDSSFVGYAKKYFLEMLDRGMKPQYQPYMYVMDAIAYREPVEEVKKFLEQIKAKGFIPEIDGFQYKDDHLTEALQEMKTYVDLVNKNITDKAVQKLFCESRTCPWIERSMEMHKALVEDGNGHEAIEFYQTIQQTAVEPLVQIHTSVMKAYLKLGKTKGALEAYLAMGRPQLLQATLTLL</sequence>
<dbReference type="Pfam" id="PF13041">
    <property type="entry name" value="PPR_2"/>
    <property type="match status" value="1"/>
</dbReference>
<dbReference type="GO" id="GO:0003729">
    <property type="term" value="F:mRNA binding"/>
    <property type="evidence" value="ECO:0007669"/>
    <property type="project" value="TreeGrafter"/>
</dbReference>
<evidence type="ECO:0000256" key="3">
    <source>
        <dbReference type="PROSITE-ProRule" id="PRU00708"/>
    </source>
</evidence>
<dbReference type="EMBL" id="PDCK01000011">
    <property type="protein sequence ID" value="PRQ61017.1"/>
    <property type="molecule type" value="Genomic_DNA"/>
</dbReference>
<keyword evidence="6" id="KW-1185">Reference proteome</keyword>
<feature type="repeat" description="PPR" evidence="3">
    <location>
        <begin position="1"/>
        <end position="29"/>
    </location>
</feature>
<organism evidence="4 6">
    <name type="scientific">Rosa chinensis</name>
    <name type="common">China rose</name>
    <dbReference type="NCBI Taxonomy" id="74649"/>
    <lineage>
        <taxon>Eukaryota</taxon>
        <taxon>Viridiplantae</taxon>
        <taxon>Streptophyta</taxon>
        <taxon>Embryophyta</taxon>
        <taxon>Tracheophyta</taxon>
        <taxon>Spermatophyta</taxon>
        <taxon>Magnoliopsida</taxon>
        <taxon>eudicotyledons</taxon>
        <taxon>Gunneridae</taxon>
        <taxon>Pentapetalae</taxon>
        <taxon>rosids</taxon>
        <taxon>fabids</taxon>
        <taxon>Rosales</taxon>
        <taxon>Rosaceae</taxon>
        <taxon>Rosoideae</taxon>
        <taxon>Rosoideae incertae sedis</taxon>
        <taxon>Rosa</taxon>
    </lineage>
</organism>
<accession>A0A2P6PGY5</accession>
<dbReference type="OrthoDB" id="185373at2759"/>
<evidence type="ECO:0000313" key="5">
    <source>
        <dbReference type="EMBL" id="PRQ61017.1"/>
    </source>
</evidence>
<dbReference type="InterPro" id="IPR002885">
    <property type="entry name" value="PPR_rpt"/>
</dbReference>
<dbReference type="GO" id="GO:0007005">
    <property type="term" value="P:mitochondrion organization"/>
    <property type="evidence" value="ECO:0007669"/>
    <property type="project" value="TreeGrafter"/>
</dbReference>
<dbReference type="PANTHER" id="PTHR47934:SF6">
    <property type="entry name" value="MITOCHONDRIAL GROUP I INTRON SPLICING FACTOR CCM1-RELATED"/>
    <property type="match status" value="1"/>
</dbReference>
<reference evidence="4 6" key="1">
    <citation type="journal article" date="2018" name="Nat. Genet.">
        <title>The Rosa genome provides new insights in the design of modern roses.</title>
        <authorList>
            <person name="Bendahmane M."/>
        </authorList>
    </citation>
    <scope>NUCLEOTIDE SEQUENCE [LARGE SCALE GENOMIC DNA]</scope>
    <source>
        <strain evidence="6">cv. Old Blush</strain>
    </source>
</reference>
<comment type="similarity">
    <text evidence="1">Belongs to the PPR family. P subfamily.</text>
</comment>
<dbReference type="Proteomes" id="UP000238479">
    <property type="component" value="Chromosome 7"/>
</dbReference>
<dbReference type="GO" id="GO:0005739">
    <property type="term" value="C:mitochondrion"/>
    <property type="evidence" value="ECO:0007669"/>
    <property type="project" value="TreeGrafter"/>
</dbReference>
<dbReference type="PANTHER" id="PTHR47934">
    <property type="entry name" value="PENTATRICOPEPTIDE REPEAT-CONTAINING PROTEIN PET309, MITOCHONDRIAL"/>
    <property type="match status" value="1"/>
</dbReference>
<dbReference type="AlphaFoldDB" id="A0A2P6PGY5"/>
<dbReference type="PROSITE" id="PS51375">
    <property type="entry name" value="PPR"/>
    <property type="match status" value="1"/>
</dbReference>
<evidence type="ECO:0000256" key="2">
    <source>
        <dbReference type="ARBA" id="ARBA00022737"/>
    </source>
</evidence>
<dbReference type="GO" id="GO:0006396">
    <property type="term" value="P:RNA processing"/>
    <property type="evidence" value="ECO:0007669"/>
    <property type="project" value="TreeGrafter"/>
</dbReference>